<dbReference type="GeneID" id="62166634"/>
<evidence type="ECO:0000313" key="4">
    <source>
        <dbReference type="Proteomes" id="UP000781932"/>
    </source>
</evidence>
<keyword evidence="4" id="KW-1185">Reference proteome</keyword>
<feature type="region of interest" description="Disordered" evidence="1">
    <location>
        <begin position="1"/>
        <end position="35"/>
    </location>
</feature>
<feature type="compositionally biased region" description="Polar residues" evidence="1">
    <location>
        <begin position="20"/>
        <end position="31"/>
    </location>
</feature>
<evidence type="ECO:0000256" key="1">
    <source>
        <dbReference type="SAM" id="MobiDB-lite"/>
    </source>
</evidence>
<dbReference type="PANTHER" id="PTHR28291:SF1">
    <property type="entry name" value="CTD KINASE SUBUNIT GAMMA"/>
    <property type="match status" value="1"/>
</dbReference>
<dbReference type="InterPro" id="IPR024638">
    <property type="entry name" value="Ctk3_N"/>
</dbReference>
<dbReference type="InterPro" id="IPR042326">
    <property type="entry name" value="Ctk3"/>
</dbReference>
<feature type="compositionally biased region" description="Basic and acidic residues" evidence="1">
    <location>
        <begin position="245"/>
        <end position="261"/>
    </location>
</feature>
<dbReference type="GO" id="GO:0070692">
    <property type="term" value="C:CTDK-1 complex"/>
    <property type="evidence" value="ECO:0007669"/>
    <property type="project" value="InterPro"/>
</dbReference>
<dbReference type="OrthoDB" id="21266at2759"/>
<dbReference type="InterPro" id="IPR024637">
    <property type="entry name" value="Ctk3_C"/>
</dbReference>
<dbReference type="GO" id="GO:0045943">
    <property type="term" value="P:positive regulation of transcription by RNA polymerase I"/>
    <property type="evidence" value="ECO:0007669"/>
    <property type="project" value="TreeGrafter"/>
</dbReference>
<dbReference type="InterPro" id="IPR006569">
    <property type="entry name" value="CID_dom"/>
</dbReference>
<dbReference type="Proteomes" id="UP000781932">
    <property type="component" value="Unassembled WGS sequence"/>
</dbReference>
<dbReference type="EMBL" id="JAATWM020000043">
    <property type="protein sequence ID" value="KAF9871648.1"/>
    <property type="molecule type" value="Genomic_DNA"/>
</dbReference>
<keyword evidence="3" id="KW-0418">Kinase</keyword>
<dbReference type="Pfam" id="PF12243">
    <property type="entry name" value="CTK3"/>
    <property type="match status" value="1"/>
</dbReference>
<dbReference type="FunFam" id="1.25.40.90:FF:000032">
    <property type="entry name" value="CTD kinase subunit gamma"/>
    <property type="match status" value="1"/>
</dbReference>
<evidence type="ECO:0000259" key="2">
    <source>
        <dbReference type="PROSITE" id="PS51391"/>
    </source>
</evidence>
<feature type="region of interest" description="Disordered" evidence="1">
    <location>
        <begin position="211"/>
        <end position="263"/>
    </location>
</feature>
<feature type="region of interest" description="Disordered" evidence="1">
    <location>
        <begin position="310"/>
        <end position="333"/>
    </location>
</feature>
<dbReference type="InterPro" id="IPR008942">
    <property type="entry name" value="ENTH_VHS"/>
</dbReference>
<reference evidence="3" key="1">
    <citation type="submission" date="2020-03" db="EMBL/GenBank/DDBJ databases">
        <authorList>
            <person name="He L."/>
        </authorList>
    </citation>
    <scope>NUCLEOTIDE SEQUENCE</scope>
    <source>
        <strain evidence="3">CkLH20</strain>
    </source>
</reference>
<organism evidence="3 4">
    <name type="scientific">Colletotrichum karsti</name>
    <dbReference type="NCBI Taxonomy" id="1095194"/>
    <lineage>
        <taxon>Eukaryota</taxon>
        <taxon>Fungi</taxon>
        <taxon>Dikarya</taxon>
        <taxon>Ascomycota</taxon>
        <taxon>Pezizomycotina</taxon>
        <taxon>Sordariomycetes</taxon>
        <taxon>Hypocreomycetidae</taxon>
        <taxon>Glomerellales</taxon>
        <taxon>Glomerellaceae</taxon>
        <taxon>Colletotrichum</taxon>
        <taxon>Colletotrichum boninense species complex</taxon>
    </lineage>
</organism>
<gene>
    <name evidence="3" type="ORF">CkaCkLH20_10846</name>
</gene>
<dbReference type="GO" id="GO:0032786">
    <property type="term" value="P:positive regulation of DNA-templated transcription, elongation"/>
    <property type="evidence" value="ECO:0007669"/>
    <property type="project" value="InterPro"/>
</dbReference>
<name>A0A9P6LFN6_9PEZI</name>
<protein>
    <submittedName>
        <fullName evidence="3">CTD kinase subunit gamma</fullName>
    </submittedName>
</protein>
<dbReference type="GO" id="GO:0016301">
    <property type="term" value="F:kinase activity"/>
    <property type="evidence" value="ECO:0007669"/>
    <property type="project" value="UniProtKB-KW"/>
</dbReference>
<reference evidence="3" key="2">
    <citation type="submission" date="2020-11" db="EMBL/GenBank/DDBJ databases">
        <title>Whole genome sequencing of Colletotrichum sp.</title>
        <authorList>
            <person name="Li H."/>
        </authorList>
    </citation>
    <scope>NUCLEOTIDE SEQUENCE</scope>
    <source>
        <strain evidence="3">CkLH20</strain>
    </source>
</reference>
<comment type="caution">
    <text evidence="3">The sequence shown here is derived from an EMBL/GenBank/DDBJ whole genome shotgun (WGS) entry which is preliminary data.</text>
</comment>
<evidence type="ECO:0000313" key="3">
    <source>
        <dbReference type="EMBL" id="KAF9871648.1"/>
    </source>
</evidence>
<sequence length="333" mass="37397">MKVPQGLPVRNPNAAGPVTAETSEQQPSLASFNPGINEIDDLQPRLELPPLPFSPFDGSEHHLGEGFESAAEMADPFEVRMRFTHQLQHLNASVTSAQKAAQYALKYKDMDEDLHSCIVEQLERGNNMNTRANIMYFIEHFLEMAQKDNHVDYVRMMQRDIIRVVDAVAPDDGSGAANVKVVRRVLQGLQQKQFLQAQTVTEIEEVLRERETSARDAGLSSPVNGDIDMGDAPPSQVIPSNGRGPRPEKRQIEQRIEEDRERHKRLRESIWAIPSQSGAETDKIWEETSDLGDDDRILGEEELGEWRQAMEHQCAPRPPAGPASTRITNGKKH</sequence>
<dbReference type="RefSeq" id="XP_038741109.1">
    <property type="nucleotide sequence ID" value="XM_038893560.1"/>
</dbReference>
<accession>A0A9P6LFN6</accession>
<feature type="domain" description="CID" evidence="2">
    <location>
        <begin position="75"/>
        <end position="211"/>
    </location>
</feature>
<proteinExistence type="predicted"/>
<dbReference type="AlphaFoldDB" id="A0A9P6LFN6"/>
<dbReference type="PANTHER" id="PTHR28291">
    <property type="entry name" value="CTD KINASE SUBUNIT GAMMA"/>
    <property type="match status" value="1"/>
</dbReference>
<keyword evidence="3" id="KW-0808">Transferase</keyword>
<dbReference type="Gene3D" id="1.25.40.90">
    <property type="match status" value="1"/>
</dbReference>
<dbReference type="Pfam" id="PF12350">
    <property type="entry name" value="CTK3_C"/>
    <property type="match status" value="1"/>
</dbReference>
<dbReference type="PROSITE" id="PS51391">
    <property type="entry name" value="CID"/>
    <property type="match status" value="1"/>
</dbReference>